<dbReference type="EMBL" id="JABBWE010000007">
    <property type="protein sequence ID" value="KAG1801494.1"/>
    <property type="molecule type" value="Genomic_DNA"/>
</dbReference>
<evidence type="ECO:0000313" key="3">
    <source>
        <dbReference type="Proteomes" id="UP000719766"/>
    </source>
</evidence>
<comment type="caution">
    <text evidence="2">The sequence shown here is derived from an EMBL/GenBank/DDBJ whole genome shotgun (WGS) entry which is preliminary data.</text>
</comment>
<dbReference type="OrthoDB" id="2679038at2759"/>
<dbReference type="Proteomes" id="UP000719766">
    <property type="component" value="Unassembled WGS sequence"/>
</dbReference>
<evidence type="ECO:0000259" key="1">
    <source>
        <dbReference type="Pfam" id="PF20149"/>
    </source>
</evidence>
<sequence>MQDVLDAKLWVCHQKKLKFENGYFLEYSPQMCRLLCNNLFTFHMELEKVVVSIAKLSYDIFLKGTTMTSGYLRIPDSSNGKFKNFVSQALKDVCFEFFYSNSKKALKNTDDFHKTIPVNDLIFMAVVVHYTMKGVISGFSKTGTNKVPELSADRCRTNFDKLLDILEHREELEEMVEQWAKIGMGEFDWHVDGSDAGSDVRDINIIL</sequence>
<proteinExistence type="predicted"/>
<accession>A0A9P7DRN4</accession>
<organism evidence="2 3">
    <name type="scientific">Suillus plorans</name>
    <dbReference type="NCBI Taxonomy" id="116603"/>
    <lineage>
        <taxon>Eukaryota</taxon>
        <taxon>Fungi</taxon>
        <taxon>Dikarya</taxon>
        <taxon>Basidiomycota</taxon>
        <taxon>Agaricomycotina</taxon>
        <taxon>Agaricomycetes</taxon>
        <taxon>Agaricomycetidae</taxon>
        <taxon>Boletales</taxon>
        <taxon>Suillineae</taxon>
        <taxon>Suillaceae</taxon>
        <taxon>Suillus</taxon>
    </lineage>
</organism>
<feature type="domain" description="DUF6532" evidence="1">
    <location>
        <begin position="9"/>
        <end position="167"/>
    </location>
</feature>
<dbReference type="InterPro" id="IPR045341">
    <property type="entry name" value="DUF6532"/>
</dbReference>
<evidence type="ECO:0000313" key="2">
    <source>
        <dbReference type="EMBL" id="KAG1801494.1"/>
    </source>
</evidence>
<gene>
    <name evidence="2" type="ORF">HD556DRAFT_1304587</name>
</gene>
<protein>
    <recommendedName>
        <fullName evidence="1">DUF6532 domain-containing protein</fullName>
    </recommendedName>
</protein>
<dbReference type="GeneID" id="64593454"/>
<keyword evidence="3" id="KW-1185">Reference proteome</keyword>
<dbReference type="AlphaFoldDB" id="A0A9P7DRN4"/>
<name>A0A9P7DRN4_9AGAM</name>
<dbReference type="Pfam" id="PF20149">
    <property type="entry name" value="DUF6532"/>
    <property type="match status" value="1"/>
</dbReference>
<reference evidence="2" key="1">
    <citation type="journal article" date="2020" name="New Phytol.">
        <title>Comparative genomics reveals dynamic genome evolution in host specialist ectomycorrhizal fungi.</title>
        <authorList>
            <person name="Lofgren L.A."/>
            <person name="Nguyen N.H."/>
            <person name="Vilgalys R."/>
            <person name="Ruytinx J."/>
            <person name="Liao H.L."/>
            <person name="Branco S."/>
            <person name="Kuo A."/>
            <person name="LaButti K."/>
            <person name="Lipzen A."/>
            <person name="Andreopoulos W."/>
            <person name="Pangilinan J."/>
            <person name="Riley R."/>
            <person name="Hundley H."/>
            <person name="Na H."/>
            <person name="Barry K."/>
            <person name="Grigoriev I.V."/>
            <person name="Stajich J.E."/>
            <person name="Kennedy P.G."/>
        </authorList>
    </citation>
    <scope>NUCLEOTIDE SEQUENCE</scope>
    <source>
        <strain evidence="2">S12</strain>
    </source>
</reference>
<dbReference type="RefSeq" id="XP_041164960.1">
    <property type="nucleotide sequence ID" value="XM_041299690.1"/>
</dbReference>